<dbReference type="CDD" id="cd00093">
    <property type="entry name" value="HTH_XRE"/>
    <property type="match status" value="1"/>
</dbReference>
<accession>A0A927RK72</accession>
<dbReference type="InterPro" id="IPR010982">
    <property type="entry name" value="Lambda_DNA-bd_dom_sf"/>
</dbReference>
<dbReference type="Proteomes" id="UP000638648">
    <property type="component" value="Unassembled WGS sequence"/>
</dbReference>
<sequence>MPRRPREAVPNATLYNLRDDRGMTQLEVAEALNDLAAKRGKSVHVDNVTVSRWERGVIERPSPLYRRLLAELFDISLNELGFTRPAAVAVQQVSRNHVDIEAFVVNHSPVSVEPRVQSDQDRWRTARRFLNQHRPQLARLAAHLYEQDQRLDDTGLLTRPKWIPAQPVELSSIDLTYLSEADPPAITGTEPEARGVRPLATVAGRYERYSHAMRDVDHPGLFENRLSYRLLDADLAAGTPRMSFGYTTYFEGVDVNEGLGHEMAAAVERHDGQELPGRPPSWRSLPLRRFIGDPFDLTRRPGLVSINTLTIRDDGDEPSFVMHDRSAGRVAVAGGTIHVMPAGIFQPSSILPGAQVEDFDLWRNVMREYSEEFLGNREHGGDGAPVDYTSEPFASLNAAVEQGRLRVYCLGVGMDALTLYGEILTVAVLDADVYDRLFADMVAANDEGTVVSVGSAAGRTTAIPFDRFTVPRLLEHTSLAPAARGCLQLAWDHRKALLGG</sequence>
<dbReference type="SMART" id="SM00530">
    <property type="entry name" value="HTH_XRE"/>
    <property type="match status" value="1"/>
</dbReference>
<reference evidence="2" key="1">
    <citation type="submission" date="2020-10" db="EMBL/GenBank/DDBJ databases">
        <title>Sequencing the genomes of 1000 actinobacteria strains.</title>
        <authorList>
            <person name="Klenk H.-P."/>
        </authorList>
    </citation>
    <scope>NUCLEOTIDE SEQUENCE</scope>
    <source>
        <strain evidence="2">DSM 45354</strain>
    </source>
</reference>
<dbReference type="GO" id="GO:0003677">
    <property type="term" value="F:DNA binding"/>
    <property type="evidence" value="ECO:0007669"/>
    <property type="project" value="InterPro"/>
</dbReference>
<dbReference type="InterPro" id="IPR001387">
    <property type="entry name" value="Cro/C1-type_HTH"/>
</dbReference>
<evidence type="ECO:0000259" key="1">
    <source>
        <dbReference type="PROSITE" id="PS50943"/>
    </source>
</evidence>
<proteinExistence type="predicted"/>
<dbReference type="RefSeq" id="WP_192750556.1">
    <property type="nucleotide sequence ID" value="NZ_BAABJL010000245.1"/>
</dbReference>
<evidence type="ECO:0000313" key="2">
    <source>
        <dbReference type="EMBL" id="MBE1606423.1"/>
    </source>
</evidence>
<dbReference type="AlphaFoldDB" id="A0A927RK72"/>
<organism evidence="2 3">
    <name type="scientific">Actinopolymorpha pittospori</name>
    <dbReference type="NCBI Taxonomy" id="648752"/>
    <lineage>
        <taxon>Bacteria</taxon>
        <taxon>Bacillati</taxon>
        <taxon>Actinomycetota</taxon>
        <taxon>Actinomycetes</taxon>
        <taxon>Propionibacteriales</taxon>
        <taxon>Actinopolymorphaceae</taxon>
        <taxon>Actinopolymorpha</taxon>
    </lineage>
</organism>
<gene>
    <name evidence="2" type="ORF">HEB94_003271</name>
</gene>
<dbReference type="Gene3D" id="1.10.260.40">
    <property type="entry name" value="lambda repressor-like DNA-binding domains"/>
    <property type="match status" value="1"/>
</dbReference>
<protein>
    <submittedName>
        <fullName evidence="2">Transcriptional regulator with XRE-family HTH domain</fullName>
    </submittedName>
</protein>
<comment type="caution">
    <text evidence="2">The sequence shown here is derived from an EMBL/GenBank/DDBJ whole genome shotgun (WGS) entry which is preliminary data.</text>
</comment>
<evidence type="ECO:0000313" key="3">
    <source>
        <dbReference type="Proteomes" id="UP000638648"/>
    </source>
</evidence>
<dbReference type="EMBL" id="JADBEM010000001">
    <property type="protein sequence ID" value="MBE1606423.1"/>
    <property type="molecule type" value="Genomic_DNA"/>
</dbReference>
<keyword evidence="3" id="KW-1185">Reference proteome</keyword>
<feature type="domain" description="HTH cro/C1-type" evidence="1">
    <location>
        <begin position="14"/>
        <end position="80"/>
    </location>
</feature>
<dbReference type="SUPFAM" id="SSF47413">
    <property type="entry name" value="lambda repressor-like DNA-binding domains"/>
    <property type="match status" value="1"/>
</dbReference>
<dbReference type="PROSITE" id="PS50943">
    <property type="entry name" value="HTH_CROC1"/>
    <property type="match status" value="1"/>
</dbReference>
<dbReference type="Pfam" id="PF01381">
    <property type="entry name" value="HTH_3"/>
    <property type="match status" value="1"/>
</dbReference>
<name>A0A927RK72_9ACTN</name>